<evidence type="ECO:0000313" key="1">
    <source>
        <dbReference type="EMBL" id="GJS52920.1"/>
    </source>
</evidence>
<protein>
    <submittedName>
        <fullName evidence="1">Uncharacterized protein</fullName>
    </submittedName>
</protein>
<proteinExistence type="predicted"/>
<dbReference type="Proteomes" id="UP001151760">
    <property type="component" value="Unassembled WGS sequence"/>
</dbReference>
<reference evidence="1" key="2">
    <citation type="submission" date="2022-01" db="EMBL/GenBank/DDBJ databases">
        <authorList>
            <person name="Yamashiro T."/>
            <person name="Shiraishi A."/>
            <person name="Satake H."/>
            <person name="Nakayama K."/>
        </authorList>
    </citation>
    <scope>NUCLEOTIDE SEQUENCE</scope>
</reference>
<name>A0ABQ4WJ59_9ASTR</name>
<organism evidence="1 2">
    <name type="scientific">Tanacetum coccineum</name>
    <dbReference type="NCBI Taxonomy" id="301880"/>
    <lineage>
        <taxon>Eukaryota</taxon>
        <taxon>Viridiplantae</taxon>
        <taxon>Streptophyta</taxon>
        <taxon>Embryophyta</taxon>
        <taxon>Tracheophyta</taxon>
        <taxon>Spermatophyta</taxon>
        <taxon>Magnoliopsida</taxon>
        <taxon>eudicotyledons</taxon>
        <taxon>Gunneridae</taxon>
        <taxon>Pentapetalae</taxon>
        <taxon>asterids</taxon>
        <taxon>campanulids</taxon>
        <taxon>Asterales</taxon>
        <taxon>Asteraceae</taxon>
        <taxon>Asteroideae</taxon>
        <taxon>Anthemideae</taxon>
        <taxon>Anthemidinae</taxon>
        <taxon>Tanacetum</taxon>
    </lineage>
</organism>
<comment type="caution">
    <text evidence="1">The sequence shown here is derived from an EMBL/GenBank/DDBJ whole genome shotgun (WGS) entry which is preliminary data.</text>
</comment>
<reference evidence="1" key="1">
    <citation type="journal article" date="2022" name="Int. J. Mol. Sci.">
        <title>Draft Genome of Tanacetum Coccineum: Genomic Comparison of Closely Related Tanacetum-Family Plants.</title>
        <authorList>
            <person name="Yamashiro T."/>
            <person name="Shiraishi A."/>
            <person name="Nakayama K."/>
            <person name="Satake H."/>
        </authorList>
    </citation>
    <scope>NUCLEOTIDE SEQUENCE</scope>
</reference>
<sequence length="217" mass="25697">MKDLVANKPRTEEDEEIRMNPRRLDFNNALADLGASISESYEEIVYRIIEVDKETYLTPKEKGYIGMMQFCMKKRMSASIGHLVIRTVTYVMEEMKIRYGKVCKMTRERILKDHWREKFREEEDAIEGNLEDLEECEEDKENTIKGAIHDKLNDDWLNSTSEDEDDLEGILDYLKPRSYDGFINLDNKSYNKKRCRLLGLTYEEPPCHTPPRRKRKA</sequence>
<accession>A0ABQ4WJ59</accession>
<dbReference type="EMBL" id="BQNB010008690">
    <property type="protein sequence ID" value="GJS52920.1"/>
    <property type="molecule type" value="Genomic_DNA"/>
</dbReference>
<gene>
    <name evidence="1" type="ORF">Tco_0626282</name>
</gene>
<evidence type="ECO:0000313" key="2">
    <source>
        <dbReference type="Proteomes" id="UP001151760"/>
    </source>
</evidence>
<keyword evidence="2" id="KW-1185">Reference proteome</keyword>